<name>A0A1G1L2R4_9BACT</name>
<sequence>MKTIYKHQKGNLSKLFVLAVFVLLVTGIVSFAAMSNIAWAYSPDEALLQAKTDLANMLHLTDIEKDAIHMVTNKPPQFAYWANNCYGWPPLPGQTCVNGTVTGYKVYLELYGIQYEFHAGILDPMKRLLVIELNDIRMRDPSIMLQQVATNGPMQTNCMDPETVTVFACQWANLGIRRSDGVPGWIGAWDYNATDYINIFSIVKNIKVGETWIDFLTVKKTHFADLSWMEYWYDLASKPDMPTRITFGFPVENGDPIKVEAKFADFWVDSSNPALNQPVYIPPNHPDVTKPAIKDLVFNQNETASILSVSNYRLISGPACAQTYPIQCEYTVAFDLLVKSWQFKYEVAVKTRGDAWTVVSAIPNFVGVENSRLQDLANRIAANNYDLSGDGTVNNLDILQARGLYPEAIDHPNRLPADVAQALDVDGNGVLDNNDLQIVYSKIRTVMRIIQAAKDLAEHIKLKNYDLNHDGIVNTSDYITARAFITIIPYSANLPSDVFTTLDLNRDGVLNNVDYTWLLLKIRGAMNR</sequence>
<evidence type="ECO:0008006" key="3">
    <source>
        <dbReference type="Google" id="ProtNLM"/>
    </source>
</evidence>
<organism evidence="1 2">
    <name type="scientific">Candidatus Danuiimicrobium aquiferis</name>
    <dbReference type="NCBI Taxonomy" id="1801832"/>
    <lineage>
        <taxon>Bacteria</taxon>
        <taxon>Pseudomonadati</taxon>
        <taxon>Candidatus Omnitrophota</taxon>
        <taxon>Candidatus Danuiimicrobium</taxon>
    </lineage>
</organism>
<dbReference type="Proteomes" id="UP000178187">
    <property type="component" value="Unassembled WGS sequence"/>
</dbReference>
<protein>
    <recommendedName>
        <fullName evidence="3">Dockerin domain-containing protein</fullName>
    </recommendedName>
</protein>
<proteinExistence type="predicted"/>
<dbReference type="InterPro" id="IPR011992">
    <property type="entry name" value="EF-hand-dom_pair"/>
</dbReference>
<dbReference type="Gene3D" id="1.10.1330.10">
    <property type="entry name" value="Dockerin domain"/>
    <property type="match status" value="1"/>
</dbReference>
<dbReference type="InterPro" id="IPR036439">
    <property type="entry name" value="Dockerin_dom_sf"/>
</dbReference>
<dbReference type="SUPFAM" id="SSF47473">
    <property type="entry name" value="EF-hand"/>
    <property type="match status" value="1"/>
</dbReference>
<accession>A0A1G1L2R4</accession>
<evidence type="ECO:0000313" key="1">
    <source>
        <dbReference type="EMBL" id="OGW99441.1"/>
    </source>
</evidence>
<reference evidence="1 2" key="1">
    <citation type="journal article" date="2016" name="Nat. Commun.">
        <title>Thousands of microbial genomes shed light on interconnected biogeochemical processes in an aquifer system.</title>
        <authorList>
            <person name="Anantharaman K."/>
            <person name="Brown C.T."/>
            <person name="Hug L.A."/>
            <person name="Sharon I."/>
            <person name="Castelle C.J."/>
            <person name="Probst A.J."/>
            <person name="Thomas B.C."/>
            <person name="Singh A."/>
            <person name="Wilkins M.J."/>
            <person name="Karaoz U."/>
            <person name="Brodie E.L."/>
            <person name="Williams K.H."/>
            <person name="Hubbard S.S."/>
            <person name="Banfield J.F."/>
        </authorList>
    </citation>
    <scope>NUCLEOTIDE SEQUENCE [LARGE SCALE GENOMIC DNA]</scope>
</reference>
<dbReference type="InterPro" id="IPR018247">
    <property type="entry name" value="EF_Hand_1_Ca_BS"/>
</dbReference>
<dbReference type="AlphaFoldDB" id="A0A1G1L2R4"/>
<dbReference type="PROSITE" id="PS00018">
    <property type="entry name" value="EF_HAND_1"/>
    <property type="match status" value="3"/>
</dbReference>
<comment type="caution">
    <text evidence="1">The sequence shown here is derived from an EMBL/GenBank/DDBJ whole genome shotgun (WGS) entry which is preliminary data.</text>
</comment>
<dbReference type="EMBL" id="MHFR01000007">
    <property type="protein sequence ID" value="OGW99441.1"/>
    <property type="molecule type" value="Genomic_DNA"/>
</dbReference>
<dbReference type="GO" id="GO:0000272">
    <property type="term" value="P:polysaccharide catabolic process"/>
    <property type="evidence" value="ECO:0007669"/>
    <property type="project" value="InterPro"/>
</dbReference>
<evidence type="ECO:0000313" key="2">
    <source>
        <dbReference type="Proteomes" id="UP000178187"/>
    </source>
</evidence>
<gene>
    <name evidence="1" type="ORF">A3G33_00920</name>
</gene>